<reference evidence="1" key="1">
    <citation type="submission" date="2021-02" db="EMBL/GenBank/DDBJ databases">
        <authorList>
            <person name="Dougan E. K."/>
            <person name="Rhodes N."/>
            <person name="Thang M."/>
            <person name="Chan C."/>
        </authorList>
    </citation>
    <scope>NUCLEOTIDE SEQUENCE</scope>
</reference>
<sequence>MRISALFAFEAVYVERSFDKRSTYCGREAIREYWETQIVGKQSNIGFRHVVGDMVLDSGKRKAVVKWLAEFDNVRYRVKERQKRCHFVQVAILEFSPDLRELTYLEEYMQSVSGPGFRWPGLSAPEHQLRAMLRMEPESFGTPPSPARCQRCGLDFPSRNALFRHIRNGSCYDGSPAAPPSILFRESRRHVALTVSYHQWEDDLWKELVAAAWAAFPPSQAEAEKKVPSPRLSGAVPCRRAKNAVVNVFGLRLPKSAEEVSDNEVRERIQQELAHVANFRILACTGVGCNFHASSFCEVQRYEVMIPWSILETDPCLERRKLYEGSSVRFDRELARRLKAGIQHFRPGPRFWLNFCDARSIGRGDPPEFALNRFRATVGPDGWFILSLGIQSALPGMIERIVGGLVLWMRGFVPDDFLMEALSDKPTPVPKVPSFCIYLRSPHMYRYEHKHSISLTKCSGMDDYLVEMQKRIVAEEEATGTLQSWADGLPLWLDQKLEYDSLWSMQLSTLPMKTVRREQRKDAANAPTAARDAERHEKVLQVRRRELLHHWREAALLFKKARLWQIQRPRLVMDITGQTMLAASFLVLARRARQRRAARKAQEKVHAMCHKSKLLRSFDEWAKVYEFESSSFYASRLLDRWKLSRLLERWKQHTVFRAGFASHVNKKTDNAKLQRLANCMTAWKERLQLRQLVAGMWLARRRAWNSALFMAWKSYANKVAEQRRQLRRLYRITKFRQASRGAKQRRSVVDARTVGQFFRAYAAWVAQARAVQ</sequence>
<feature type="non-terminal residue" evidence="1">
    <location>
        <position position="772"/>
    </location>
</feature>
<evidence type="ECO:0000313" key="2">
    <source>
        <dbReference type="Proteomes" id="UP000649617"/>
    </source>
</evidence>
<dbReference type="Gene3D" id="3.30.70.660">
    <property type="entry name" value="Pseudouridine synthase I, catalytic domain, C-terminal subdomain"/>
    <property type="match status" value="1"/>
</dbReference>
<dbReference type="AlphaFoldDB" id="A0A812JG27"/>
<evidence type="ECO:0000313" key="1">
    <source>
        <dbReference type="EMBL" id="CAE7205577.1"/>
    </source>
</evidence>
<name>A0A812JG27_SYMPI</name>
<comment type="caution">
    <text evidence="1">The sequence shown here is derived from an EMBL/GenBank/DDBJ whole genome shotgun (WGS) entry which is preliminary data.</text>
</comment>
<proteinExistence type="predicted"/>
<keyword evidence="2" id="KW-1185">Reference proteome</keyword>
<gene>
    <name evidence="1" type="ORF">SPIL2461_LOCUS1955</name>
</gene>
<dbReference type="OrthoDB" id="410326at2759"/>
<organism evidence="1 2">
    <name type="scientific">Symbiodinium pilosum</name>
    <name type="common">Dinoflagellate</name>
    <dbReference type="NCBI Taxonomy" id="2952"/>
    <lineage>
        <taxon>Eukaryota</taxon>
        <taxon>Sar</taxon>
        <taxon>Alveolata</taxon>
        <taxon>Dinophyceae</taxon>
        <taxon>Suessiales</taxon>
        <taxon>Symbiodiniaceae</taxon>
        <taxon>Symbiodinium</taxon>
    </lineage>
</organism>
<dbReference type="GO" id="GO:0009982">
    <property type="term" value="F:pseudouridine synthase activity"/>
    <property type="evidence" value="ECO:0007669"/>
    <property type="project" value="InterPro"/>
</dbReference>
<dbReference type="Proteomes" id="UP000649617">
    <property type="component" value="Unassembled WGS sequence"/>
</dbReference>
<dbReference type="GO" id="GO:0003723">
    <property type="term" value="F:RNA binding"/>
    <property type="evidence" value="ECO:0007669"/>
    <property type="project" value="InterPro"/>
</dbReference>
<dbReference type="EMBL" id="CAJNIZ010002065">
    <property type="protein sequence ID" value="CAE7205577.1"/>
    <property type="molecule type" value="Genomic_DNA"/>
</dbReference>
<accession>A0A812JG27</accession>
<protein>
    <submittedName>
        <fullName evidence="1">Uncharacterized protein</fullName>
    </submittedName>
</protein>
<dbReference type="InterPro" id="IPR020095">
    <property type="entry name" value="PsdUridine_synth_TruA_C"/>
</dbReference>